<evidence type="ECO:0000313" key="2">
    <source>
        <dbReference type="EMBL" id="KAJ3425650.1"/>
    </source>
</evidence>
<protein>
    <submittedName>
        <fullName evidence="2 3">Integrator complex subunit</fullName>
    </submittedName>
</protein>
<dbReference type="InterPro" id="IPR045334">
    <property type="entry name" value="INTS3"/>
</dbReference>
<dbReference type="Pfam" id="PF10189">
    <property type="entry name" value="Ints3_N"/>
    <property type="match status" value="1"/>
</dbReference>
<keyword evidence="5" id="KW-1185">Reference proteome</keyword>
<dbReference type="AlphaFoldDB" id="A0AAV7YBY8"/>
<dbReference type="PANTHER" id="PTHR13587">
    <property type="entry name" value="INTEGRATOR COMPLEX SUBUNIT 3"/>
    <property type="match status" value="1"/>
</dbReference>
<dbReference type="Proteomes" id="UP001146793">
    <property type="component" value="Unassembled WGS sequence"/>
</dbReference>
<dbReference type="EMBL" id="JANTQA010000070">
    <property type="protein sequence ID" value="KAJ3425650.1"/>
    <property type="molecule type" value="Genomic_DNA"/>
</dbReference>
<evidence type="ECO:0000259" key="1">
    <source>
        <dbReference type="Pfam" id="PF10189"/>
    </source>
</evidence>
<evidence type="ECO:0000313" key="5">
    <source>
        <dbReference type="Proteomes" id="UP001150062"/>
    </source>
</evidence>
<gene>
    <name evidence="2" type="ORF">M0812_28095</name>
    <name evidence="3" type="ORF">M0813_27616</name>
</gene>
<dbReference type="EMBL" id="JAOAOG010000242">
    <property type="protein sequence ID" value="KAJ6236871.1"/>
    <property type="molecule type" value="Genomic_DNA"/>
</dbReference>
<reference evidence="2" key="2">
    <citation type="submission" date="2022-08" db="EMBL/GenBank/DDBJ databases">
        <title>Novel sulphate-reducing endosymbionts in the free-living metamonad Anaeramoeba.</title>
        <authorList>
            <person name="Jerlstrom-Hultqvist J."/>
            <person name="Cepicka I."/>
            <person name="Gallot-Lavallee L."/>
            <person name="Salas-Leiva D."/>
            <person name="Curtis B.A."/>
            <person name="Zahonova K."/>
            <person name="Pipaliya S."/>
            <person name="Dacks J."/>
            <person name="Roger A.J."/>
        </authorList>
    </citation>
    <scope>NUCLEOTIDE SEQUENCE</scope>
    <source>
        <strain evidence="2">Busselton2</strain>
    </source>
</reference>
<evidence type="ECO:0000313" key="4">
    <source>
        <dbReference type="Proteomes" id="UP001146793"/>
    </source>
</evidence>
<name>A0AAV7YBY8_9EUKA</name>
<organism evidence="2 4">
    <name type="scientific">Anaeramoeba flamelloides</name>
    <dbReference type="NCBI Taxonomy" id="1746091"/>
    <lineage>
        <taxon>Eukaryota</taxon>
        <taxon>Metamonada</taxon>
        <taxon>Anaeramoebidae</taxon>
        <taxon>Anaeramoeba</taxon>
    </lineage>
</organism>
<comment type="caution">
    <text evidence="2">The sequence shown here is derived from an EMBL/GenBank/DDBJ whole genome shotgun (WGS) entry which is preliminary data.</text>
</comment>
<feature type="domain" description="Integrator complex subunit 3 N-terminal" evidence="1">
    <location>
        <begin position="78"/>
        <end position="429"/>
    </location>
</feature>
<evidence type="ECO:0000313" key="3">
    <source>
        <dbReference type="EMBL" id="KAJ6236871.1"/>
    </source>
</evidence>
<dbReference type="Proteomes" id="UP001150062">
    <property type="component" value="Unassembled WGS sequence"/>
</dbReference>
<accession>A0AAV7YBY8</accession>
<dbReference type="InterPro" id="IPR019333">
    <property type="entry name" value="INTS3_N"/>
</dbReference>
<dbReference type="GO" id="GO:0005737">
    <property type="term" value="C:cytoplasm"/>
    <property type="evidence" value="ECO:0007669"/>
    <property type="project" value="TreeGrafter"/>
</dbReference>
<sequence>MNAKSKSKIFKILPLDQEDELDKHFVTSYSAIMKFLEQNKNRDRNLVLQSKINESQETENQVYNALMYIILTSVNGFQQILRLTRELTVLQVDGVELLLLELMRQIHSGDTGNQNIYLIENILHILYHSNNNWLFNQKNSLLVSLSCYTFLRLIPEHETQSNLASLVKGEIEFVLKIYHHKKNEFYQIGRDLIRLLFHVRHIESFKIILDDLNKSKKENLMDELLKTPTPKIYFQSRISPKMEKHLLFLLQQVKLGNHVRYLKWFFDEFLLEQMDHNTNSTNIKESLSIDIARLILYTYEQENPEFPSGLVPRWALLGWLIIEIKSPKITQKLLLSIFYDWFFFNIKKDHLKVLEPTIKLMIVSKTKFQDITPKLLDFLSKCNEYDPRLMKQSVKGVISTLKYLIAKKMTTMDQINSLYQSPNLPIQIQRRFTETFKELFGNNVNKFNKMHHQENKNNNLPLMNQDNERKRKMPEIIDLESNFKNEKLILNNNGKKKKVNLIESNDTHKEKNPFESIKDRKIQLSTNTINFFGKLIFEIRNKIDKKDKKYIESIDQLLNQLVLNYTRINNEIKQEIIGFLIIEICESDFYQSNNFQIIFEKIFQIIIRDNFYAKYERIIQMIMKTILIYDTRCSVLILKPILEKTGRINNYYQLLDSNEKVMFNTLYSVSEVYPSLVYNTIINLLRSPNKNIQALFQGKFTVLSVIVKNLGPTEIFQIKSNLILSKFRLFGLNLIILEQLIIQAIEVFEYTEKTFFFQLLIAEFSNRKNEIKKLALLLLKILKKNHKANLKEIDLILENSIINLLKDIEPEGRIVYELLTFPFLKQQNNISFVNLILLHWRGTNNDKLDRTFSNLKKSNEVKSHENYTIFLKRFQSFSDLLSQEK</sequence>
<proteinExistence type="predicted"/>
<dbReference type="PANTHER" id="PTHR13587:SF7">
    <property type="entry name" value="INTEGRATOR COMPLEX SUBUNIT 3"/>
    <property type="match status" value="1"/>
</dbReference>
<reference evidence="3" key="1">
    <citation type="submission" date="2022-08" db="EMBL/GenBank/DDBJ databases">
        <title>Novel sulfate-reducing endosymbionts in the free-living metamonad Anaeramoeba.</title>
        <authorList>
            <person name="Jerlstrom-Hultqvist J."/>
            <person name="Cepicka I."/>
            <person name="Gallot-Lavallee L."/>
            <person name="Salas-Leiva D."/>
            <person name="Curtis B.A."/>
            <person name="Zahonova K."/>
            <person name="Pipaliya S."/>
            <person name="Dacks J."/>
            <person name="Roger A.J."/>
        </authorList>
    </citation>
    <scope>NUCLEOTIDE SEQUENCE</scope>
    <source>
        <strain evidence="3">Schooner1</strain>
    </source>
</reference>